<feature type="region of interest" description="Disordered" evidence="2">
    <location>
        <begin position="1"/>
        <end position="64"/>
    </location>
</feature>
<name>A0ABY1QHB5_9BACT</name>
<organism evidence="3 4">
    <name type="scientific">Neorhodopirellula lusitana</name>
    <dbReference type="NCBI Taxonomy" id="445327"/>
    <lineage>
        <taxon>Bacteria</taxon>
        <taxon>Pseudomonadati</taxon>
        <taxon>Planctomycetota</taxon>
        <taxon>Planctomycetia</taxon>
        <taxon>Pirellulales</taxon>
        <taxon>Pirellulaceae</taxon>
        <taxon>Neorhodopirellula</taxon>
    </lineage>
</organism>
<feature type="compositionally biased region" description="Polar residues" evidence="2">
    <location>
        <begin position="361"/>
        <end position="370"/>
    </location>
</feature>
<dbReference type="Proteomes" id="UP001158067">
    <property type="component" value="Unassembled WGS sequence"/>
</dbReference>
<dbReference type="SUPFAM" id="SSF52540">
    <property type="entry name" value="P-loop containing nucleoside triphosphate hydrolases"/>
    <property type="match status" value="1"/>
</dbReference>
<dbReference type="RefSeq" id="WP_283434467.1">
    <property type="nucleotide sequence ID" value="NZ_FXUG01000014.1"/>
</dbReference>
<feature type="region of interest" description="Disordered" evidence="2">
    <location>
        <begin position="78"/>
        <end position="108"/>
    </location>
</feature>
<feature type="compositionally biased region" description="Low complexity" evidence="2">
    <location>
        <begin position="78"/>
        <end position="88"/>
    </location>
</feature>
<reference evidence="3 4" key="1">
    <citation type="submission" date="2017-05" db="EMBL/GenBank/DDBJ databases">
        <authorList>
            <person name="Varghese N."/>
            <person name="Submissions S."/>
        </authorList>
    </citation>
    <scope>NUCLEOTIDE SEQUENCE [LARGE SCALE GENOMIC DNA]</scope>
    <source>
        <strain evidence="3 4">DSM 25457</strain>
    </source>
</reference>
<evidence type="ECO:0000256" key="1">
    <source>
        <dbReference type="ARBA" id="ARBA00022763"/>
    </source>
</evidence>
<dbReference type="EMBL" id="FXUG01000014">
    <property type="protein sequence ID" value="SMP71567.1"/>
    <property type="molecule type" value="Genomic_DNA"/>
</dbReference>
<protein>
    <submittedName>
        <fullName evidence="3">Uncharacterized protein</fullName>
    </submittedName>
</protein>
<dbReference type="PANTHER" id="PTHR35369:SF3">
    <property type="entry name" value="TRANSLESION DNA SYNTHESIS-ASSOCIATED PROTEIN IMUA"/>
    <property type="match status" value="1"/>
</dbReference>
<accession>A0ABY1QHB5</accession>
<sequence length="437" mass="46319">MPKTIATSTAPSHQQTFEFWQPAETSRSKHQAKTPTKPQSQESKAKTAGTSGAKRKSKRTQHWADVTVATLRRAASPAFSALPSSQPAHPNSGVSPAAASATGTAKTPRDSLLADLRNRAAAISASPAMETAETFSTGSSTLDRWLPGGGLKRGQICEWVCVGGAGRAGDAGGAGTLAMLATAQAIADQSGPVIVVDPNENFYAAGAIACGIPAERIVWCRCDNQRDCVWTLDQALRCRAVAAVWSMLPWHLNDRDARRLQLAAEQGRTPGLLTLPSSSATRPSFAPNRFEVVPERTGDTASRQSETGNLSTFVRPGVYTRPTMDSRKVRVRLNGSQHATFAITHDARLQTLTDAAASSKVAASNQATQPPRSPQDARHAVQRSSAAESAEIRATDTRPAEVKHSETIAVSLAARLANPASTRPTSDSQESSQRRTG</sequence>
<gene>
    <name evidence="3" type="ORF">SAMN06265222_11475</name>
</gene>
<keyword evidence="1" id="KW-0227">DNA damage</keyword>
<dbReference type="PANTHER" id="PTHR35369">
    <property type="entry name" value="BLR3025 PROTEIN-RELATED"/>
    <property type="match status" value="1"/>
</dbReference>
<dbReference type="InterPro" id="IPR050356">
    <property type="entry name" value="SulA_CellDiv_inhibitor"/>
</dbReference>
<feature type="compositionally biased region" description="Basic and acidic residues" evidence="2">
    <location>
        <begin position="390"/>
        <end position="406"/>
    </location>
</feature>
<comment type="caution">
    <text evidence="3">The sequence shown here is derived from an EMBL/GenBank/DDBJ whole genome shotgun (WGS) entry which is preliminary data.</text>
</comment>
<evidence type="ECO:0000313" key="4">
    <source>
        <dbReference type="Proteomes" id="UP001158067"/>
    </source>
</evidence>
<feature type="compositionally biased region" description="Polar residues" evidence="2">
    <location>
        <begin position="1"/>
        <end position="18"/>
    </location>
</feature>
<dbReference type="Gene3D" id="3.40.50.300">
    <property type="entry name" value="P-loop containing nucleotide triphosphate hydrolases"/>
    <property type="match status" value="1"/>
</dbReference>
<feature type="compositionally biased region" description="Polar residues" evidence="2">
    <location>
        <begin position="33"/>
        <end position="42"/>
    </location>
</feature>
<feature type="region of interest" description="Disordered" evidence="2">
    <location>
        <begin position="358"/>
        <end position="437"/>
    </location>
</feature>
<feature type="compositionally biased region" description="Polar residues" evidence="2">
    <location>
        <begin position="419"/>
        <end position="437"/>
    </location>
</feature>
<proteinExistence type="predicted"/>
<evidence type="ECO:0000256" key="2">
    <source>
        <dbReference type="SAM" id="MobiDB-lite"/>
    </source>
</evidence>
<evidence type="ECO:0000313" key="3">
    <source>
        <dbReference type="EMBL" id="SMP71567.1"/>
    </source>
</evidence>
<keyword evidence="4" id="KW-1185">Reference proteome</keyword>
<dbReference type="InterPro" id="IPR027417">
    <property type="entry name" value="P-loop_NTPase"/>
</dbReference>